<dbReference type="EMBL" id="CP045488">
    <property type="protein sequence ID" value="QFU83183.1"/>
    <property type="molecule type" value="Genomic_DNA"/>
</dbReference>
<dbReference type="Proteomes" id="UP000326170">
    <property type="component" value="Chromosome"/>
</dbReference>
<dbReference type="AlphaFoldDB" id="A0A5P9P4W9"/>
<dbReference type="KEGG" id="nas:GCU68_11870"/>
<organism evidence="1 2">
    <name type="scientific">Natronorubrum aibiense</name>
    <dbReference type="NCBI Taxonomy" id="348826"/>
    <lineage>
        <taxon>Archaea</taxon>
        <taxon>Methanobacteriati</taxon>
        <taxon>Methanobacteriota</taxon>
        <taxon>Stenosarchaea group</taxon>
        <taxon>Halobacteria</taxon>
        <taxon>Halobacteriales</taxon>
        <taxon>Natrialbaceae</taxon>
        <taxon>Natronorubrum</taxon>
    </lineage>
</organism>
<gene>
    <name evidence="1" type="ORF">GCU68_11870</name>
</gene>
<name>A0A5P9P4W9_9EURY</name>
<accession>A0A5P9P4W9</accession>
<evidence type="ECO:0000313" key="1">
    <source>
        <dbReference type="EMBL" id="QFU83183.1"/>
    </source>
</evidence>
<reference evidence="1 2" key="1">
    <citation type="journal article" date="2007" name="Int. J. Syst. Evol. Microbiol.">
        <title>Natronorubrum sulfidifaciens sp. nov., an extremely haloalkaliphilic archaeon isolated from Aiding salt lake in Xin-Jiang, China.</title>
        <authorList>
            <person name="Cui H.L."/>
            <person name="Tohty D."/>
            <person name="Liu H.C."/>
            <person name="Liu S.J."/>
            <person name="Oren A."/>
            <person name="Zhou P.J."/>
        </authorList>
    </citation>
    <scope>NUCLEOTIDE SEQUENCE [LARGE SCALE GENOMIC DNA]</scope>
    <source>
        <strain evidence="1 2">7-3</strain>
    </source>
</reference>
<sequence>MELCSHPSKVFRTIHNTSNWSGVTLDWRSKVGTIVATERQCTPHRMTVVRCVCKSFQLLLYISLEVALERVKKQVLARYSRSIRPLEWTVTS</sequence>
<protein>
    <submittedName>
        <fullName evidence="1">Uncharacterized protein</fullName>
    </submittedName>
</protein>
<proteinExistence type="predicted"/>
<evidence type="ECO:0000313" key="2">
    <source>
        <dbReference type="Proteomes" id="UP000326170"/>
    </source>
</evidence>
<keyword evidence="2" id="KW-1185">Reference proteome</keyword>